<protein>
    <submittedName>
        <fullName evidence="2">Uncharacterized protein</fullName>
    </submittedName>
</protein>
<gene>
    <name evidence="2" type="ORF">V6N11_003615</name>
</gene>
<feature type="region of interest" description="Disordered" evidence="1">
    <location>
        <begin position="1"/>
        <end position="45"/>
    </location>
</feature>
<keyword evidence="3" id="KW-1185">Reference proteome</keyword>
<evidence type="ECO:0000313" key="2">
    <source>
        <dbReference type="EMBL" id="KAK9023395.1"/>
    </source>
</evidence>
<reference evidence="2 3" key="1">
    <citation type="journal article" date="2024" name="G3 (Bethesda)">
        <title>Genome assembly of Hibiscus sabdariffa L. provides insights into metabolisms of medicinal natural products.</title>
        <authorList>
            <person name="Kim T."/>
        </authorList>
    </citation>
    <scope>NUCLEOTIDE SEQUENCE [LARGE SCALE GENOMIC DNA]</scope>
    <source>
        <strain evidence="2">TK-2024</strain>
        <tissue evidence="2">Old leaves</tissue>
    </source>
</reference>
<dbReference type="Proteomes" id="UP001396334">
    <property type="component" value="Unassembled WGS sequence"/>
</dbReference>
<comment type="caution">
    <text evidence="2">The sequence shown here is derived from an EMBL/GenBank/DDBJ whole genome shotgun (WGS) entry which is preliminary data.</text>
</comment>
<evidence type="ECO:0000313" key="3">
    <source>
        <dbReference type="Proteomes" id="UP001396334"/>
    </source>
</evidence>
<organism evidence="2 3">
    <name type="scientific">Hibiscus sabdariffa</name>
    <name type="common">roselle</name>
    <dbReference type="NCBI Taxonomy" id="183260"/>
    <lineage>
        <taxon>Eukaryota</taxon>
        <taxon>Viridiplantae</taxon>
        <taxon>Streptophyta</taxon>
        <taxon>Embryophyta</taxon>
        <taxon>Tracheophyta</taxon>
        <taxon>Spermatophyta</taxon>
        <taxon>Magnoliopsida</taxon>
        <taxon>eudicotyledons</taxon>
        <taxon>Gunneridae</taxon>
        <taxon>Pentapetalae</taxon>
        <taxon>rosids</taxon>
        <taxon>malvids</taxon>
        <taxon>Malvales</taxon>
        <taxon>Malvaceae</taxon>
        <taxon>Malvoideae</taxon>
        <taxon>Hibiscus</taxon>
    </lineage>
</organism>
<name>A0ABR2SDS5_9ROSI</name>
<evidence type="ECO:0000256" key="1">
    <source>
        <dbReference type="SAM" id="MobiDB-lite"/>
    </source>
</evidence>
<feature type="compositionally biased region" description="Low complexity" evidence="1">
    <location>
        <begin position="13"/>
        <end position="25"/>
    </location>
</feature>
<dbReference type="EMBL" id="JBBPBN010000015">
    <property type="protein sequence ID" value="KAK9023395.1"/>
    <property type="molecule type" value="Genomic_DNA"/>
</dbReference>
<accession>A0ABR2SDS5</accession>
<proteinExistence type="predicted"/>
<sequence length="79" mass="8394">MVDESTRFGTHYSNSSSLVTSVSNSREGSPDKPGSTTLFAKPPSASKLVTPTNGVNWFSSRSSALSMAHLPLFAAWTDT</sequence>